<proteinExistence type="predicted"/>
<dbReference type="PANTHER" id="PTHR38588:SF1">
    <property type="entry name" value="BLL0334 PROTEIN"/>
    <property type="match status" value="1"/>
</dbReference>
<dbReference type="EMBL" id="JBHTAP010000001">
    <property type="protein sequence ID" value="MFC7235604.1"/>
    <property type="molecule type" value="Genomic_DNA"/>
</dbReference>
<evidence type="ECO:0000313" key="2">
    <source>
        <dbReference type="Proteomes" id="UP001596398"/>
    </source>
</evidence>
<dbReference type="RefSeq" id="WP_276233741.1">
    <property type="nucleotide sequence ID" value="NZ_CP119802.1"/>
</dbReference>
<accession>A0ABD5ZPS9</accession>
<sequence>MTPDTEDATTVEVTVERRLDAGADRVWEALADIEVTEATLPGCDDLDFGVDRDYVEAGDRGTATISVGVGPVSPSFDTDVAVVRRDYPEMTVTAEGEAAGSSFATTADLSVAEADERTDVTWHATATVSGRVEAFAGALRPLVESVAERFFERLDERFTAA</sequence>
<dbReference type="Gene3D" id="3.30.530.20">
    <property type="match status" value="1"/>
</dbReference>
<name>A0ABD5ZPS9_9EURY</name>
<dbReference type="InterPro" id="IPR023393">
    <property type="entry name" value="START-like_dom_sf"/>
</dbReference>
<dbReference type="InterPro" id="IPR010419">
    <property type="entry name" value="CO_DH_gsu"/>
</dbReference>
<keyword evidence="2" id="KW-1185">Reference proteome</keyword>
<organism evidence="1 2">
    <name type="scientific">Halosegnis marinus</name>
    <dbReference type="NCBI Taxonomy" id="3034023"/>
    <lineage>
        <taxon>Archaea</taxon>
        <taxon>Methanobacteriati</taxon>
        <taxon>Methanobacteriota</taxon>
        <taxon>Stenosarchaea group</taxon>
        <taxon>Halobacteria</taxon>
        <taxon>Halobacteriales</taxon>
        <taxon>Natronomonadaceae</taxon>
        <taxon>Halosegnis</taxon>
    </lineage>
</organism>
<dbReference type="AlphaFoldDB" id="A0ABD5ZPS9"/>
<dbReference type="Pfam" id="PF06240">
    <property type="entry name" value="COXG"/>
    <property type="match status" value="1"/>
</dbReference>
<evidence type="ECO:0000313" key="1">
    <source>
        <dbReference type="EMBL" id="MFC7235604.1"/>
    </source>
</evidence>
<dbReference type="SUPFAM" id="SSF55961">
    <property type="entry name" value="Bet v1-like"/>
    <property type="match status" value="1"/>
</dbReference>
<protein>
    <submittedName>
        <fullName evidence="1">CoxG family protein</fullName>
    </submittedName>
</protein>
<gene>
    <name evidence="1" type="ORF">ACFQJ4_09795</name>
</gene>
<comment type="caution">
    <text evidence="1">The sequence shown here is derived from an EMBL/GenBank/DDBJ whole genome shotgun (WGS) entry which is preliminary data.</text>
</comment>
<reference evidence="1 2" key="1">
    <citation type="journal article" date="2019" name="Int. J. Syst. Evol. Microbiol.">
        <title>The Global Catalogue of Microorganisms (GCM) 10K type strain sequencing project: providing services to taxonomists for standard genome sequencing and annotation.</title>
        <authorList>
            <consortium name="The Broad Institute Genomics Platform"/>
            <consortium name="The Broad Institute Genome Sequencing Center for Infectious Disease"/>
            <person name="Wu L."/>
            <person name="Ma J."/>
        </authorList>
    </citation>
    <scope>NUCLEOTIDE SEQUENCE [LARGE SCALE GENOMIC DNA]</scope>
    <source>
        <strain evidence="1 2">DT85</strain>
    </source>
</reference>
<dbReference type="GeneID" id="79267301"/>
<dbReference type="Proteomes" id="UP001596398">
    <property type="component" value="Unassembled WGS sequence"/>
</dbReference>
<dbReference type="PANTHER" id="PTHR38588">
    <property type="entry name" value="BLL0334 PROTEIN"/>
    <property type="match status" value="1"/>
</dbReference>